<comment type="caution">
    <text evidence="2">The sequence shown here is derived from an EMBL/GenBank/DDBJ whole genome shotgun (WGS) entry which is preliminary data.</text>
</comment>
<reference evidence="2" key="1">
    <citation type="submission" date="2021-05" db="EMBL/GenBank/DDBJ databases">
        <title>The genome of the haptophyte Pavlova lutheri (Diacronema luteri, Pavlovales) - a model for lipid biosynthesis in eukaryotic algae.</title>
        <authorList>
            <person name="Hulatt C.J."/>
            <person name="Posewitz M.C."/>
        </authorList>
    </citation>
    <scope>NUCLEOTIDE SEQUENCE</scope>
    <source>
        <strain evidence="2">NIVA-4/92</strain>
    </source>
</reference>
<gene>
    <name evidence="2" type="ORF">KFE25_002108</name>
</gene>
<evidence type="ECO:0000256" key="1">
    <source>
        <dbReference type="SAM" id="MobiDB-lite"/>
    </source>
</evidence>
<protein>
    <submittedName>
        <fullName evidence="2">Uncharacterized protein</fullName>
    </submittedName>
</protein>
<evidence type="ECO:0000313" key="3">
    <source>
        <dbReference type="Proteomes" id="UP000751190"/>
    </source>
</evidence>
<dbReference type="Proteomes" id="UP000751190">
    <property type="component" value="Unassembled WGS sequence"/>
</dbReference>
<feature type="region of interest" description="Disordered" evidence="1">
    <location>
        <begin position="1"/>
        <end position="23"/>
    </location>
</feature>
<keyword evidence="3" id="KW-1185">Reference proteome</keyword>
<dbReference type="AlphaFoldDB" id="A0A8J5XQ92"/>
<sequence length="114" mass="12890">MSDARVLAEAARKEREARKRHSLGKSATILRPEKLSPFERHPTFGFSQLTPMALGVHDDALHAKRAPGAAVRRTEYAEQFDMARISALVHEEQQMLRTCGLDERGHYNPKRPAD</sequence>
<proteinExistence type="predicted"/>
<organism evidence="2 3">
    <name type="scientific">Diacronema lutheri</name>
    <name type="common">Unicellular marine alga</name>
    <name type="synonym">Monochrysis lutheri</name>
    <dbReference type="NCBI Taxonomy" id="2081491"/>
    <lineage>
        <taxon>Eukaryota</taxon>
        <taxon>Haptista</taxon>
        <taxon>Haptophyta</taxon>
        <taxon>Pavlovophyceae</taxon>
        <taxon>Pavlovales</taxon>
        <taxon>Pavlovaceae</taxon>
        <taxon>Diacronema</taxon>
    </lineage>
</organism>
<accession>A0A8J5XQ92</accession>
<dbReference type="EMBL" id="JAGTXO010000008">
    <property type="protein sequence ID" value="KAG8466352.1"/>
    <property type="molecule type" value="Genomic_DNA"/>
</dbReference>
<name>A0A8J5XQ92_DIALT</name>
<evidence type="ECO:0000313" key="2">
    <source>
        <dbReference type="EMBL" id="KAG8466352.1"/>
    </source>
</evidence>